<organism evidence="2 3">
    <name type="scientific">Candidatus Blautia merdigallinarum</name>
    <dbReference type="NCBI Taxonomy" id="2838495"/>
    <lineage>
        <taxon>Bacteria</taxon>
        <taxon>Bacillati</taxon>
        <taxon>Bacillota</taxon>
        <taxon>Clostridia</taxon>
        <taxon>Lachnospirales</taxon>
        <taxon>Lachnospiraceae</taxon>
        <taxon>Blautia</taxon>
    </lineage>
</organism>
<sequence>MENRESNYEKVFGQFREWFVQSPQESISEKIGAEIDQENLILPFFGELCRIQRDTGEITGEGKREVPVTERLTIMHHLRYCQRFAREGNKMVPFREIREAAVFERAYEKAALEPLKKYFSGRPQRLLEAGLGLGGQQEKYGDVSVTIHAFPKIKLTYIFWDGDDEFPPSANILFEDTIAQWTHPESVPTLAQIGTERLLTPLSAEINCDQQTGGISGLR</sequence>
<accession>A0A9D2SJM9</accession>
<dbReference type="Proteomes" id="UP000823893">
    <property type="component" value="Unassembled WGS sequence"/>
</dbReference>
<comment type="caution">
    <text evidence="2">The sequence shown here is derived from an EMBL/GenBank/DDBJ whole genome shotgun (WGS) entry which is preliminary data.</text>
</comment>
<dbReference type="InterPro" id="IPR024264">
    <property type="entry name" value="DUF3786"/>
</dbReference>
<protein>
    <submittedName>
        <fullName evidence="2">DUF3786 domain-containing protein</fullName>
    </submittedName>
</protein>
<evidence type="ECO:0000313" key="2">
    <source>
        <dbReference type="EMBL" id="HJC09511.1"/>
    </source>
</evidence>
<reference evidence="2" key="2">
    <citation type="submission" date="2021-04" db="EMBL/GenBank/DDBJ databases">
        <authorList>
            <person name="Gilroy R."/>
        </authorList>
    </citation>
    <scope>NUCLEOTIDE SEQUENCE</scope>
    <source>
        <strain evidence="2">ChiSxjej6B18-287</strain>
    </source>
</reference>
<proteinExistence type="predicted"/>
<dbReference type="AlphaFoldDB" id="A0A9D2SJM9"/>
<evidence type="ECO:0000313" key="3">
    <source>
        <dbReference type="Proteomes" id="UP000823893"/>
    </source>
</evidence>
<gene>
    <name evidence="2" type="ORF">H9935_01690</name>
</gene>
<dbReference type="EMBL" id="DWWV01000023">
    <property type="protein sequence ID" value="HJC09511.1"/>
    <property type="molecule type" value="Genomic_DNA"/>
</dbReference>
<evidence type="ECO:0000259" key="1">
    <source>
        <dbReference type="Pfam" id="PF12654"/>
    </source>
</evidence>
<reference evidence="2" key="1">
    <citation type="journal article" date="2021" name="PeerJ">
        <title>Extensive microbial diversity within the chicken gut microbiome revealed by metagenomics and culture.</title>
        <authorList>
            <person name="Gilroy R."/>
            <person name="Ravi A."/>
            <person name="Getino M."/>
            <person name="Pursley I."/>
            <person name="Horton D.L."/>
            <person name="Alikhan N.F."/>
            <person name="Baker D."/>
            <person name="Gharbi K."/>
            <person name="Hall N."/>
            <person name="Watson M."/>
            <person name="Adriaenssens E.M."/>
            <person name="Foster-Nyarko E."/>
            <person name="Jarju S."/>
            <person name="Secka A."/>
            <person name="Antonio M."/>
            <person name="Oren A."/>
            <person name="Chaudhuri R.R."/>
            <person name="La Ragione R."/>
            <person name="Hildebrand F."/>
            <person name="Pallen M.J."/>
        </authorList>
    </citation>
    <scope>NUCLEOTIDE SEQUENCE</scope>
    <source>
        <strain evidence="2">ChiSxjej6B18-287</strain>
    </source>
</reference>
<feature type="domain" description="DUF3786" evidence="1">
    <location>
        <begin position="25"/>
        <end position="193"/>
    </location>
</feature>
<dbReference type="Pfam" id="PF12654">
    <property type="entry name" value="DUF3786"/>
    <property type="match status" value="1"/>
</dbReference>
<name>A0A9D2SJM9_9FIRM</name>